<evidence type="ECO:0008006" key="4">
    <source>
        <dbReference type="Google" id="ProtNLM"/>
    </source>
</evidence>
<dbReference type="EMBL" id="FNCN01000016">
    <property type="protein sequence ID" value="SDH46395.1"/>
    <property type="molecule type" value="Genomic_DNA"/>
</dbReference>
<proteinExistence type="predicted"/>
<accession>A0A1G8CLU1</accession>
<name>A0A1G8CLU1_9ACTN</name>
<organism evidence="2 3">
    <name type="scientific">Sinosporangium album</name>
    <dbReference type="NCBI Taxonomy" id="504805"/>
    <lineage>
        <taxon>Bacteria</taxon>
        <taxon>Bacillati</taxon>
        <taxon>Actinomycetota</taxon>
        <taxon>Actinomycetes</taxon>
        <taxon>Streptosporangiales</taxon>
        <taxon>Streptosporangiaceae</taxon>
        <taxon>Sinosporangium</taxon>
    </lineage>
</organism>
<feature type="signal peptide" evidence="1">
    <location>
        <begin position="1"/>
        <end position="24"/>
    </location>
</feature>
<protein>
    <recommendedName>
        <fullName evidence="4">Lipoprotein</fullName>
    </recommendedName>
</protein>
<sequence length="152" mass="15993">MPRKVSVRLTAPILAMGLLLTACSNDEPTVSQAAKSLEGQILKLLEKRSARDIQVTDPGGKDIPCGDDRFKRTYAATGRDESSTLAPGSLNALLLGTMPSVAKHTMLPPKAAQNPNAISTVSVEVTKTFLTFNSSTAGVYSAQGETACLSRS</sequence>
<keyword evidence="1" id="KW-0732">Signal</keyword>
<dbReference type="RefSeq" id="WP_093171626.1">
    <property type="nucleotide sequence ID" value="NZ_FNCN01000016.1"/>
</dbReference>
<keyword evidence="3" id="KW-1185">Reference proteome</keyword>
<evidence type="ECO:0000313" key="2">
    <source>
        <dbReference type="EMBL" id="SDH46395.1"/>
    </source>
</evidence>
<dbReference type="AlphaFoldDB" id="A0A1G8CLU1"/>
<dbReference type="Proteomes" id="UP000198923">
    <property type="component" value="Unassembled WGS sequence"/>
</dbReference>
<dbReference type="PROSITE" id="PS51257">
    <property type="entry name" value="PROKAR_LIPOPROTEIN"/>
    <property type="match status" value="1"/>
</dbReference>
<dbReference type="OrthoDB" id="3533808at2"/>
<feature type="chain" id="PRO_5039452317" description="Lipoprotein" evidence="1">
    <location>
        <begin position="25"/>
        <end position="152"/>
    </location>
</feature>
<gene>
    <name evidence="2" type="ORF">SAMN05421505_11661</name>
</gene>
<reference evidence="2 3" key="1">
    <citation type="submission" date="2016-10" db="EMBL/GenBank/DDBJ databases">
        <authorList>
            <person name="de Groot N.N."/>
        </authorList>
    </citation>
    <scope>NUCLEOTIDE SEQUENCE [LARGE SCALE GENOMIC DNA]</scope>
    <source>
        <strain evidence="2 3">CPCC 201354</strain>
    </source>
</reference>
<evidence type="ECO:0000313" key="3">
    <source>
        <dbReference type="Proteomes" id="UP000198923"/>
    </source>
</evidence>
<evidence type="ECO:0000256" key="1">
    <source>
        <dbReference type="SAM" id="SignalP"/>
    </source>
</evidence>